<evidence type="ECO:0000256" key="9">
    <source>
        <dbReference type="RuleBase" id="RU361169"/>
    </source>
</evidence>
<dbReference type="FunFam" id="2.160.20.10:FF:000004">
    <property type="entry name" value="Pectin lyase-like superfamily protein"/>
    <property type="match status" value="1"/>
</dbReference>
<evidence type="ECO:0000256" key="3">
    <source>
        <dbReference type="ARBA" id="ARBA00022512"/>
    </source>
</evidence>
<evidence type="ECO:0008006" key="13">
    <source>
        <dbReference type="Google" id="ProtNLM"/>
    </source>
</evidence>
<evidence type="ECO:0000256" key="8">
    <source>
        <dbReference type="PROSITE-ProRule" id="PRU10052"/>
    </source>
</evidence>
<evidence type="ECO:0000256" key="4">
    <source>
        <dbReference type="ARBA" id="ARBA00022525"/>
    </source>
</evidence>
<feature type="signal peptide" evidence="10">
    <location>
        <begin position="1"/>
        <end position="24"/>
    </location>
</feature>
<keyword evidence="6 9" id="KW-0326">Glycosidase</keyword>
<dbReference type="SMART" id="SM00710">
    <property type="entry name" value="PbH1"/>
    <property type="match status" value="3"/>
</dbReference>
<gene>
    <name evidence="11" type="ORF">TIFTF001_001808</name>
</gene>
<organism evidence="11 12">
    <name type="scientific">Ficus carica</name>
    <name type="common">Common fig</name>
    <dbReference type="NCBI Taxonomy" id="3494"/>
    <lineage>
        <taxon>Eukaryota</taxon>
        <taxon>Viridiplantae</taxon>
        <taxon>Streptophyta</taxon>
        <taxon>Embryophyta</taxon>
        <taxon>Tracheophyta</taxon>
        <taxon>Spermatophyta</taxon>
        <taxon>Magnoliopsida</taxon>
        <taxon>eudicotyledons</taxon>
        <taxon>Gunneridae</taxon>
        <taxon>Pentapetalae</taxon>
        <taxon>rosids</taxon>
        <taxon>fabids</taxon>
        <taxon>Rosales</taxon>
        <taxon>Moraceae</taxon>
        <taxon>Ficeae</taxon>
        <taxon>Ficus</taxon>
    </lineage>
</organism>
<comment type="similarity">
    <text evidence="2 9">Belongs to the glycosyl hydrolase 28 family.</text>
</comment>
<dbReference type="InterPro" id="IPR011050">
    <property type="entry name" value="Pectin_lyase_fold/virulence"/>
</dbReference>
<protein>
    <recommendedName>
        <fullName evidence="13">Polygalacturonase</fullName>
    </recommendedName>
</protein>
<dbReference type="PANTHER" id="PTHR31375">
    <property type="match status" value="1"/>
</dbReference>
<evidence type="ECO:0000256" key="6">
    <source>
        <dbReference type="ARBA" id="ARBA00023295"/>
    </source>
</evidence>
<evidence type="ECO:0000256" key="7">
    <source>
        <dbReference type="ARBA" id="ARBA00023316"/>
    </source>
</evidence>
<keyword evidence="3" id="KW-0134">Cell wall</keyword>
<dbReference type="GO" id="GO:0005975">
    <property type="term" value="P:carbohydrate metabolic process"/>
    <property type="evidence" value="ECO:0007669"/>
    <property type="project" value="InterPro"/>
</dbReference>
<evidence type="ECO:0000256" key="5">
    <source>
        <dbReference type="ARBA" id="ARBA00022801"/>
    </source>
</evidence>
<dbReference type="Pfam" id="PF00295">
    <property type="entry name" value="Glyco_hydro_28"/>
    <property type="match status" value="1"/>
</dbReference>
<proteinExistence type="inferred from homology"/>
<dbReference type="AlphaFoldDB" id="A0AA87ZAH8"/>
<dbReference type="GO" id="GO:0004650">
    <property type="term" value="F:polygalacturonase activity"/>
    <property type="evidence" value="ECO:0007669"/>
    <property type="project" value="InterPro"/>
</dbReference>
<keyword evidence="5 9" id="KW-0378">Hydrolase</keyword>
<evidence type="ECO:0000256" key="10">
    <source>
        <dbReference type="SAM" id="SignalP"/>
    </source>
</evidence>
<dbReference type="Gene3D" id="2.160.20.10">
    <property type="entry name" value="Single-stranded right-handed beta-helix, Pectin lyase-like"/>
    <property type="match status" value="1"/>
</dbReference>
<dbReference type="InterPro" id="IPR006626">
    <property type="entry name" value="PbH1"/>
</dbReference>
<dbReference type="Proteomes" id="UP001187192">
    <property type="component" value="Unassembled WGS sequence"/>
</dbReference>
<keyword evidence="7" id="KW-0961">Cell wall biogenesis/degradation</keyword>
<sequence>MGLKMDKKILSLFVLVAISATAHCGNVYDITKFGARQNNDVNQALAQAWKGACSSKVPSKVVVPKGTFKLSRATFFGPCKAPIEFMLIGTLQAPQNPAGFKDGDGWVTFERIDKLTLYGGGTFDGQGKNVWGKHCDRLNYCSKLPINVRFNFVTNSVIKSVTSLDSKQFHIMVLGGEGLTFRNLRIIAPENSYNTDGIHVGRSNNINITDSYIQTGDDCISVGDGTKKLTVARVTCGPGHGISIGSLGKYSNEAPVQGITVKDCTFKGTQNGVRIKTWPDSHEGVASDMRFENLNMLNVGSPVLIDQEYCPWNQCKLQNPSRVKLSKISFKNIRGTASTPDAVKLVCSKGYPCQNVEVGNIDIKYSGNLGPVKSVCRNVNLKVTGKMNPLPCKFKA</sequence>
<reference evidence="11" key="1">
    <citation type="submission" date="2023-07" db="EMBL/GenBank/DDBJ databases">
        <title>draft genome sequence of fig (Ficus carica).</title>
        <authorList>
            <person name="Takahashi T."/>
            <person name="Nishimura K."/>
        </authorList>
    </citation>
    <scope>NUCLEOTIDE SEQUENCE</scope>
</reference>
<keyword evidence="12" id="KW-1185">Reference proteome</keyword>
<evidence type="ECO:0000313" key="12">
    <source>
        <dbReference type="Proteomes" id="UP001187192"/>
    </source>
</evidence>
<evidence type="ECO:0000256" key="1">
    <source>
        <dbReference type="ARBA" id="ARBA00004191"/>
    </source>
</evidence>
<feature type="chain" id="PRO_5041702792" description="Polygalacturonase" evidence="10">
    <location>
        <begin position="25"/>
        <end position="396"/>
    </location>
</feature>
<dbReference type="InterPro" id="IPR012334">
    <property type="entry name" value="Pectin_lyas_fold"/>
</dbReference>
<comment type="subcellular location">
    <subcellularLocation>
        <location evidence="1">Secreted</location>
        <location evidence="1">Cell wall</location>
    </subcellularLocation>
</comment>
<name>A0AA87ZAH8_FICCA</name>
<dbReference type="GO" id="GO:0071555">
    <property type="term" value="P:cell wall organization"/>
    <property type="evidence" value="ECO:0007669"/>
    <property type="project" value="UniProtKB-KW"/>
</dbReference>
<evidence type="ECO:0000256" key="2">
    <source>
        <dbReference type="ARBA" id="ARBA00008834"/>
    </source>
</evidence>
<keyword evidence="4" id="KW-0964">Secreted</keyword>
<dbReference type="PROSITE" id="PS00502">
    <property type="entry name" value="POLYGALACTURONASE"/>
    <property type="match status" value="1"/>
</dbReference>
<dbReference type="SUPFAM" id="SSF51126">
    <property type="entry name" value="Pectin lyase-like"/>
    <property type="match status" value="1"/>
</dbReference>
<comment type="caution">
    <text evidence="11">The sequence shown here is derived from an EMBL/GenBank/DDBJ whole genome shotgun (WGS) entry which is preliminary data.</text>
</comment>
<feature type="active site" evidence="8">
    <location>
        <position position="240"/>
    </location>
</feature>
<dbReference type="EMBL" id="BTGU01000002">
    <property type="protein sequence ID" value="GMN27810.1"/>
    <property type="molecule type" value="Genomic_DNA"/>
</dbReference>
<keyword evidence="10" id="KW-0732">Signal</keyword>
<dbReference type="InterPro" id="IPR000743">
    <property type="entry name" value="Glyco_hydro_28"/>
</dbReference>
<evidence type="ECO:0000313" key="11">
    <source>
        <dbReference type="EMBL" id="GMN27810.1"/>
    </source>
</evidence>
<accession>A0AA87ZAH8</accession>